<keyword evidence="5 10" id="KW-0547">Nucleotide-binding</keyword>
<dbReference type="GO" id="GO:0004674">
    <property type="term" value="F:protein serine/threonine kinase activity"/>
    <property type="evidence" value="ECO:0007669"/>
    <property type="project" value="UniProtKB-KW"/>
</dbReference>
<comment type="similarity">
    <text evidence="1">Belongs to the protein kinase superfamily. STE Ser/Thr protein kinase family. STE20 subfamily.</text>
</comment>
<dbReference type="PROSITE" id="PS50011">
    <property type="entry name" value="PROTEIN_KINASE_DOM"/>
    <property type="match status" value="1"/>
</dbReference>
<dbReference type="GeneTree" id="ENSGT00950000183196"/>
<dbReference type="Gene3D" id="1.10.510.10">
    <property type="entry name" value="Transferase(Phosphotransferase) domain 1"/>
    <property type="match status" value="1"/>
</dbReference>
<dbReference type="Pfam" id="PF00780">
    <property type="entry name" value="CNH"/>
    <property type="match status" value="1"/>
</dbReference>
<keyword evidence="6" id="KW-0418">Kinase</keyword>
<dbReference type="OMA" id="MDTGTEY"/>
<evidence type="ECO:0000256" key="10">
    <source>
        <dbReference type="PROSITE-ProRule" id="PRU10141"/>
    </source>
</evidence>
<dbReference type="Gene3D" id="3.30.200.20">
    <property type="entry name" value="Phosphorylase Kinase, domain 1"/>
    <property type="match status" value="1"/>
</dbReference>
<feature type="binding site" evidence="10">
    <location>
        <position position="71"/>
    </location>
    <ligand>
        <name>ATP</name>
        <dbReference type="ChEBI" id="CHEBI:30616"/>
    </ligand>
</feature>
<evidence type="ECO:0000256" key="9">
    <source>
        <dbReference type="ARBA" id="ARBA00048679"/>
    </source>
</evidence>
<evidence type="ECO:0000256" key="6">
    <source>
        <dbReference type="ARBA" id="ARBA00022777"/>
    </source>
</evidence>
<feature type="compositionally biased region" description="Low complexity" evidence="11">
    <location>
        <begin position="717"/>
        <end position="733"/>
    </location>
</feature>
<comment type="catalytic activity">
    <reaction evidence="9">
        <text>L-seryl-[protein] + ATP = O-phospho-L-seryl-[protein] + ADP + H(+)</text>
        <dbReference type="Rhea" id="RHEA:17989"/>
        <dbReference type="Rhea" id="RHEA-COMP:9863"/>
        <dbReference type="Rhea" id="RHEA-COMP:11604"/>
        <dbReference type="ChEBI" id="CHEBI:15378"/>
        <dbReference type="ChEBI" id="CHEBI:29999"/>
        <dbReference type="ChEBI" id="CHEBI:30616"/>
        <dbReference type="ChEBI" id="CHEBI:83421"/>
        <dbReference type="ChEBI" id="CHEBI:456216"/>
        <dbReference type="EC" id="2.7.11.1"/>
    </reaction>
</comment>
<evidence type="ECO:0000259" key="13">
    <source>
        <dbReference type="PROSITE" id="PS50219"/>
    </source>
</evidence>
<feature type="compositionally biased region" description="Basic and acidic residues" evidence="11">
    <location>
        <begin position="774"/>
        <end position="786"/>
    </location>
</feature>
<feature type="compositionally biased region" description="Acidic residues" evidence="11">
    <location>
        <begin position="334"/>
        <end position="351"/>
    </location>
</feature>
<dbReference type="EC" id="2.7.11.1" evidence="2"/>
<dbReference type="Pfam" id="PF00069">
    <property type="entry name" value="Pkinase"/>
    <property type="match status" value="1"/>
</dbReference>
<accession>A0A3Q2E8I7</accession>
<dbReference type="SMART" id="SM00220">
    <property type="entry name" value="S_TKc"/>
    <property type="match status" value="1"/>
</dbReference>
<feature type="compositionally biased region" description="Basic and acidic residues" evidence="11">
    <location>
        <begin position="523"/>
        <end position="536"/>
    </location>
</feature>
<dbReference type="PANTHER" id="PTHR47096:SF1">
    <property type="entry name" value="MISSHAPEN LIKE KINASE 1"/>
    <property type="match status" value="1"/>
</dbReference>
<feature type="domain" description="CNH" evidence="13">
    <location>
        <begin position="952"/>
        <end position="1239"/>
    </location>
</feature>
<evidence type="ECO:0000256" key="5">
    <source>
        <dbReference type="ARBA" id="ARBA00022741"/>
    </source>
</evidence>
<dbReference type="PANTHER" id="PTHR47096">
    <property type="entry name" value="MISSHAPEN LIKE KINASE 1"/>
    <property type="match status" value="1"/>
</dbReference>
<keyword evidence="4" id="KW-0808">Transferase</keyword>
<dbReference type="AlphaFoldDB" id="A0A3Q2E8I7"/>
<evidence type="ECO:0000256" key="4">
    <source>
        <dbReference type="ARBA" id="ARBA00022679"/>
    </source>
</evidence>
<dbReference type="GO" id="GO:0005829">
    <property type="term" value="C:cytosol"/>
    <property type="evidence" value="ECO:0007669"/>
    <property type="project" value="TreeGrafter"/>
</dbReference>
<dbReference type="FunFam" id="1.10.510.10:FF:000003">
    <property type="entry name" value="TRAF2 and NCK-interacting protein kinase isoform 4"/>
    <property type="match status" value="1"/>
</dbReference>
<feature type="compositionally biased region" description="Basic and acidic residues" evidence="11">
    <location>
        <begin position="502"/>
        <end position="513"/>
    </location>
</feature>
<dbReference type="RefSeq" id="XP_015225583.1">
    <property type="nucleotide sequence ID" value="XM_015370097.1"/>
</dbReference>
<feature type="compositionally biased region" description="Basic and acidic residues" evidence="11">
    <location>
        <begin position="412"/>
        <end position="478"/>
    </location>
</feature>
<dbReference type="PROSITE" id="PS00108">
    <property type="entry name" value="PROTEIN_KINASE_ST"/>
    <property type="match status" value="1"/>
</dbReference>
<feature type="compositionally biased region" description="Low complexity" evidence="11">
    <location>
        <begin position="603"/>
        <end position="614"/>
    </location>
</feature>
<dbReference type="InterPro" id="IPR011009">
    <property type="entry name" value="Kinase-like_dom_sf"/>
</dbReference>
<evidence type="ECO:0000313" key="15">
    <source>
        <dbReference type="Proteomes" id="UP000265020"/>
    </source>
</evidence>
<evidence type="ECO:0000313" key="14">
    <source>
        <dbReference type="Ensembl" id="ENSCVAP00000028497.1"/>
    </source>
</evidence>
<dbReference type="PROSITE" id="PS50219">
    <property type="entry name" value="CNH"/>
    <property type="match status" value="1"/>
</dbReference>
<dbReference type="OrthoDB" id="8957712at2759"/>
<evidence type="ECO:0000256" key="3">
    <source>
        <dbReference type="ARBA" id="ARBA00022527"/>
    </source>
</evidence>
<feature type="compositionally biased region" description="Basic and acidic residues" evidence="11">
    <location>
        <begin position="645"/>
        <end position="660"/>
    </location>
</feature>
<keyword evidence="15" id="KW-1185">Reference proteome</keyword>
<dbReference type="GeneID" id="107081813"/>
<dbReference type="InterPro" id="IPR001180">
    <property type="entry name" value="CNH_dom"/>
</dbReference>
<keyword evidence="7 10" id="KW-0067">ATP-binding</keyword>
<dbReference type="SUPFAM" id="SSF56112">
    <property type="entry name" value="Protein kinase-like (PK-like)"/>
    <property type="match status" value="1"/>
</dbReference>
<feature type="domain" description="Protein kinase" evidence="12">
    <location>
        <begin position="42"/>
        <end position="306"/>
    </location>
</feature>
<dbReference type="Proteomes" id="UP000265020">
    <property type="component" value="Unassembled WGS sequence"/>
</dbReference>
<feature type="region of interest" description="Disordered" evidence="11">
    <location>
        <begin position="324"/>
        <end position="361"/>
    </location>
</feature>
<comment type="catalytic activity">
    <reaction evidence="8">
        <text>L-threonyl-[protein] + ATP = O-phospho-L-threonyl-[protein] + ADP + H(+)</text>
        <dbReference type="Rhea" id="RHEA:46608"/>
        <dbReference type="Rhea" id="RHEA-COMP:11060"/>
        <dbReference type="Rhea" id="RHEA-COMP:11605"/>
        <dbReference type="ChEBI" id="CHEBI:15378"/>
        <dbReference type="ChEBI" id="CHEBI:30013"/>
        <dbReference type="ChEBI" id="CHEBI:30616"/>
        <dbReference type="ChEBI" id="CHEBI:61977"/>
        <dbReference type="ChEBI" id="CHEBI:456216"/>
        <dbReference type="EC" id="2.7.11.1"/>
    </reaction>
</comment>
<feature type="compositionally biased region" description="Basic and acidic residues" evidence="11">
    <location>
        <begin position="751"/>
        <end position="762"/>
    </location>
</feature>
<dbReference type="InterPro" id="IPR017441">
    <property type="entry name" value="Protein_kinase_ATP_BS"/>
</dbReference>
<dbReference type="CDD" id="cd06637">
    <property type="entry name" value="STKc_TNIK"/>
    <property type="match status" value="1"/>
</dbReference>
<reference evidence="14" key="1">
    <citation type="submission" date="2025-08" db="UniProtKB">
        <authorList>
            <consortium name="Ensembl"/>
        </authorList>
    </citation>
    <scope>IDENTIFICATION</scope>
</reference>
<feature type="compositionally biased region" description="Low complexity" evidence="11">
    <location>
        <begin position="479"/>
        <end position="497"/>
    </location>
</feature>
<dbReference type="PROSITE" id="PS00107">
    <property type="entry name" value="PROTEIN_KINASE_ATP"/>
    <property type="match status" value="1"/>
</dbReference>
<proteinExistence type="inferred from homology"/>
<protein>
    <recommendedName>
        <fullName evidence="2">non-specific serine/threonine protein kinase</fullName>
        <ecNumber evidence="2">2.7.11.1</ecNumber>
    </recommendedName>
</protein>
<evidence type="ECO:0000256" key="7">
    <source>
        <dbReference type="ARBA" id="ARBA00022840"/>
    </source>
</evidence>
<sequence>MVVEEASILSSASTVGTMASDSPARSLDEIDLSALRDPAGIFELVELVGNGTYGQVYKGRHVKTGQLAAIKVMDVTGDEEEEIKAEINMLKKYSHHRNIATYYGAFIKKNPPGMDDQLWLVMEFCGAGSVTDLIKNTKGNSLKEEWIAYICREILRGLTHLHQHKVIHRDIKGQNVLLTENAEVKLVDFGVSAQLDRTVGRRNTFIGTPYWMAPEVIACDENPDATYDFKSDLWSLGITAIEMAEGAPPLCDMHPMRALFLIPRNPAPRLKSKKWSKKFQSFIDSCLVKSHSQRPSTEQLLKHPFIRDLPNERQVRIQLKDHIDRTKKRRGERDETEYEYSGSEEEDEERDIGEPSSIINIPGESTLRRDFLRLQLANKERSELIRRQQLEQQQNEEHKRQLLAERQKRIEEQKEQRRRLEEQQRREREMRKQQEREQRRRYEEMEQLRREEERRHAEREQEYKRKQIEEQRQAERLQRQLQQERAYLVSLQQQQQEPPRPPQDKKQLYHYKDQAPSSNDKPAWAKEVEEHYKMNRQDSPALQHKVSNRISDPSLPPRSESFSSGGIQQARTPPMHRSVEPQMAHLVQVRSHGLSGSQSLYDPHGVSSTSASPSPSRPPMPRQNSDPTSDTPPPPPLSRLAPPLDKLDRSSWLRQDDDMPPKVPQRTTSISPALVRKNSPGNGPGLGPRAGAHLIRASNPDLRRTDISMDTPLKRTSSGSSSSSSTPSSQGGSNERGNSAAKTDGSTLSSHDTKDDSRELTRPSRPADLTALAKELRELRQGEETSRPPVKVTDYSSSSEESHSSEDEEGEGRSNDGSVAVSDIPRIMPPASQSTNESFGEVGGENDSHSDSYGDSSQDNTLMMREYGMGGSGGSKASFTPFVDPRVYGTSPTDDDEKSSAAALFADELLKQEQEQARLNEARKISVVNVNPTNIRPHSDTPEIRKYKKRFNSEILCAALWGVNLLVGTENGLMLLDRSGQGKVYNLINRRRFQQMDVLEGLNVLVTISGKKNKLRVYYLSWLRNRILHNDPEVEKKQGWITVGELEGCVHYKVVKYERIKFLVIALKNSVEIYAWAPKPYHKFMAFKSFTDLQHRPLLVDLTVEEGQRLKVIYGSTVGFHVIDVDSGNPYDIYIPSHIQGQVTPHAIVVLPKTDGMEMLLCYEDEGVYVNTYGRITKDVVLQWGEMPTSVAYIHSNQIMGWGEKAIEIRSVETGHLDGVFMHKRAQRLKFLTERNDKVFFASVRSGGSSQVFFMTLNRSSMMNW</sequence>
<feature type="compositionally biased region" description="Polar residues" evidence="11">
    <location>
        <begin position="560"/>
        <end position="571"/>
    </location>
</feature>
<evidence type="ECO:0000256" key="8">
    <source>
        <dbReference type="ARBA" id="ARBA00047899"/>
    </source>
</evidence>
<dbReference type="GO" id="GO:0005524">
    <property type="term" value="F:ATP binding"/>
    <property type="evidence" value="ECO:0007669"/>
    <property type="project" value="UniProtKB-UniRule"/>
</dbReference>
<dbReference type="Ensembl" id="ENSCVAT00000020504.1">
    <property type="protein sequence ID" value="ENSCVAP00000028497.1"/>
    <property type="gene ID" value="ENSCVAG00000015809.1"/>
</dbReference>
<dbReference type="SMART" id="SM00036">
    <property type="entry name" value="CNH"/>
    <property type="match status" value="1"/>
</dbReference>
<name>A0A3Q2E8I7_CYPVA</name>
<dbReference type="InterPro" id="IPR051700">
    <property type="entry name" value="STE20_Ser-Thr_kinase"/>
</dbReference>
<evidence type="ECO:0000256" key="2">
    <source>
        <dbReference type="ARBA" id="ARBA00012513"/>
    </source>
</evidence>
<reference evidence="14" key="2">
    <citation type="submission" date="2025-09" db="UniProtKB">
        <authorList>
            <consortium name="Ensembl"/>
        </authorList>
    </citation>
    <scope>IDENTIFICATION</scope>
</reference>
<evidence type="ECO:0000259" key="12">
    <source>
        <dbReference type="PROSITE" id="PS50011"/>
    </source>
</evidence>
<organism evidence="14 15">
    <name type="scientific">Cyprinodon variegatus</name>
    <name type="common">Sheepshead minnow</name>
    <dbReference type="NCBI Taxonomy" id="28743"/>
    <lineage>
        <taxon>Eukaryota</taxon>
        <taxon>Metazoa</taxon>
        <taxon>Chordata</taxon>
        <taxon>Craniata</taxon>
        <taxon>Vertebrata</taxon>
        <taxon>Euteleostomi</taxon>
        <taxon>Actinopterygii</taxon>
        <taxon>Neopterygii</taxon>
        <taxon>Teleostei</taxon>
        <taxon>Neoteleostei</taxon>
        <taxon>Acanthomorphata</taxon>
        <taxon>Ovalentaria</taxon>
        <taxon>Atherinomorphae</taxon>
        <taxon>Cyprinodontiformes</taxon>
        <taxon>Cyprinodontidae</taxon>
        <taxon>Cyprinodon</taxon>
    </lineage>
</organism>
<dbReference type="InterPro" id="IPR000719">
    <property type="entry name" value="Prot_kinase_dom"/>
</dbReference>
<evidence type="ECO:0000256" key="11">
    <source>
        <dbReference type="SAM" id="MobiDB-lite"/>
    </source>
</evidence>
<dbReference type="FunFam" id="3.30.200.20:FF:000006">
    <property type="entry name" value="TRAF2 and NCK-interacting protein kinase isoform 4"/>
    <property type="match status" value="1"/>
</dbReference>
<dbReference type="InterPro" id="IPR008271">
    <property type="entry name" value="Ser/Thr_kinase_AS"/>
</dbReference>
<feature type="compositionally biased region" description="Polar residues" evidence="11">
    <location>
        <begin position="735"/>
        <end position="750"/>
    </location>
</feature>
<keyword evidence="3" id="KW-0723">Serine/threonine-protein kinase</keyword>
<feature type="region of interest" description="Disordered" evidence="11">
    <location>
        <begin position="412"/>
        <end position="880"/>
    </location>
</feature>
<evidence type="ECO:0000256" key="1">
    <source>
        <dbReference type="ARBA" id="ARBA00008874"/>
    </source>
</evidence>